<proteinExistence type="predicted"/>
<organism evidence="1 2">
    <name type="scientific">Methylobacterium dankookense</name>
    <dbReference type="NCBI Taxonomy" id="560405"/>
    <lineage>
        <taxon>Bacteria</taxon>
        <taxon>Pseudomonadati</taxon>
        <taxon>Pseudomonadota</taxon>
        <taxon>Alphaproteobacteria</taxon>
        <taxon>Hyphomicrobiales</taxon>
        <taxon>Methylobacteriaceae</taxon>
        <taxon>Methylobacterium</taxon>
    </lineage>
</organism>
<reference evidence="1" key="2">
    <citation type="submission" date="2021-08" db="EMBL/GenBank/DDBJ databases">
        <authorList>
            <person name="Tani A."/>
            <person name="Ola A."/>
            <person name="Ogura Y."/>
            <person name="Katsura K."/>
            <person name="Hayashi T."/>
        </authorList>
    </citation>
    <scope>NUCLEOTIDE SEQUENCE</scope>
    <source>
        <strain evidence="1">DSM 22415</strain>
    </source>
</reference>
<comment type="caution">
    <text evidence="1">The sequence shown here is derived from an EMBL/GenBank/DDBJ whole genome shotgun (WGS) entry which is preliminary data.</text>
</comment>
<evidence type="ECO:0000313" key="2">
    <source>
        <dbReference type="Proteomes" id="UP001055303"/>
    </source>
</evidence>
<gene>
    <name evidence="1" type="ORF">IFDJLNFL_3527</name>
</gene>
<reference evidence="1" key="1">
    <citation type="journal article" date="2021" name="Front. Microbiol.">
        <title>Comprehensive Comparative Genomics and Phenotyping of Methylobacterium Species.</title>
        <authorList>
            <person name="Alessa O."/>
            <person name="Ogura Y."/>
            <person name="Fujitani Y."/>
            <person name="Takami H."/>
            <person name="Hayashi T."/>
            <person name="Sahin N."/>
            <person name="Tani A."/>
        </authorList>
    </citation>
    <scope>NUCLEOTIDE SEQUENCE</scope>
    <source>
        <strain evidence="1">DSM 22415</strain>
    </source>
</reference>
<evidence type="ECO:0000313" key="1">
    <source>
        <dbReference type="EMBL" id="GJD57621.1"/>
    </source>
</evidence>
<name>A0ABQ4RLG2_9HYPH</name>
<dbReference type="EMBL" id="BPQI01000109">
    <property type="protein sequence ID" value="GJD57621.1"/>
    <property type="molecule type" value="Genomic_DNA"/>
</dbReference>
<protein>
    <recommendedName>
        <fullName evidence="3">Gfo/Idh/MocA-like oxidoreductase N-terminal domain-containing protein</fullName>
    </recommendedName>
</protein>
<evidence type="ECO:0008006" key="3">
    <source>
        <dbReference type="Google" id="ProtNLM"/>
    </source>
</evidence>
<keyword evidence="2" id="KW-1185">Reference proteome</keyword>
<sequence length="47" mass="4927">MKAWIVVGPTKDQPRFFGSLDKAMEAGDVDAVCGAGRSSGLGSKRQT</sequence>
<accession>A0ABQ4RLG2</accession>
<dbReference type="Proteomes" id="UP001055303">
    <property type="component" value="Unassembled WGS sequence"/>
</dbReference>